<organism evidence="2 3">
    <name type="scientific">Linum tenue</name>
    <dbReference type="NCBI Taxonomy" id="586396"/>
    <lineage>
        <taxon>Eukaryota</taxon>
        <taxon>Viridiplantae</taxon>
        <taxon>Streptophyta</taxon>
        <taxon>Embryophyta</taxon>
        <taxon>Tracheophyta</taxon>
        <taxon>Spermatophyta</taxon>
        <taxon>Magnoliopsida</taxon>
        <taxon>eudicotyledons</taxon>
        <taxon>Gunneridae</taxon>
        <taxon>Pentapetalae</taxon>
        <taxon>rosids</taxon>
        <taxon>fabids</taxon>
        <taxon>Malpighiales</taxon>
        <taxon>Linaceae</taxon>
        <taxon>Linum</taxon>
    </lineage>
</organism>
<feature type="compositionally biased region" description="Basic and acidic residues" evidence="1">
    <location>
        <begin position="11"/>
        <end position="31"/>
    </location>
</feature>
<dbReference type="EMBL" id="CAMGYJ010000003">
    <property type="protein sequence ID" value="CAI0389145.1"/>
    <property type="molecule type" value="Genomic_DNA"/>
</dbReference>
<evidence type="ECO:0000313" key="2">
    <source>
        <dbReference type="EMBL" id="CAI0389145.1"/>
    </source>
</evidence>
<name>A0AAV0HV21_9ROSI</name>
<feature type="non-terminal residue" evidence="2">
    <location>
        <position position="99"/>
    </location>
</feature>
<evidence type="ECO:0000313" key="3">
    <source>
        <dbReference type="Proteomes" id="UP001154282"/>
    </source>
</evidence>
<feature type="region of interest" description="Disordered" evidence="1">
    <location>
        <begin position="1"/>
        <end position="31"/>
    </location>
</feature>
<gene>
    <name evidence="2" type="ORF">LITE_LOCUS6108</name>
</gene>
<keyword evidence="3" id="KW-1185">Reference proteome</keyword>
<dbReference type="AlphaFoldDB" id="A0AAV0HV21"/>
<dbReference type="Proteomes" id="UP001154282">
    <property type="component" value="Unassembled WGS sequence"/>
</dbReference>
<comment type="caution">
    <text evidence="2">The sequence shown here is derived from an EMBL/GenBank/DDBJ whole genome shotgun (WGS) entry which is preliminary data.</text>
</comment>
<sequence length="99" mass="11713">MSPALAPRDGLGFDRWKGEKQRRRKETEGRRRQLCFTGVDENDKRWTFILEGKGKWRKKERRRLGKKEKMKIPASRPPFARAEGVFYREKGSLVPKHAT</sequence>
<protein>
    <submittedName>
        <fullName evidence="2">Uncharacterized protein</fullName>
    </submittedName>
</protein>
<reference evidence="2" key="1">
    <citation type="submission" date="2022-08" db="EMBL/GenBank/DDBJ databases">
        <authorList>
            <person name="Gutierrez-Valencia J."/>
        </authorList>
    </citation>
    <scope>NUCLEOTIDE SEQUENCE</scope>
</reference>
<accession>A0AAV0HV21</accession>
<evidence type="ECO:0000256" key="1">
    <source>
        <dbReference type="SAM" id="MobiDB-lite"/>
    </source>
</evidence>
<proteinExistence type="predicted"/>